<name>A0AAD2FQA7_9STRA</name>
<evidence type="ECO:0000313" key="2">
    <source>
        <dbReference type="EMBL" id="CAJ1949410.1"/>
    </source>
</evidence>
<feature type="signal peptide" evidence="1">
    <location>
        <begin position="1"/>
        <end position="24"/>
    </location>
</feature>
<protein>
    <submittedName>
        <fullName evidence="2">Uncharacterized protein</fullName>
    </submittedName>
</protein>
<evidence type="ECO:0000313" key="3">
    <source>
        <dbReference type="Proteomes" id="UP001295423"/>
    </source>
</evidence>
<dbReference type="Proteomes" id="UP001295423">
    <property type="component" value="Unassembled WGS sequence"/>
</dbReference>
<reference evidence="2" key="1">
    <citation type="submission" date="2023-08" db="EMBL/GenBank/DDBJ databases">
        <authorList>
            <person name="Audoor S."/>
            <person name="Bilcke G."/>
        </authorList>
    </citation>
    <scope>NUCLEOTIDE SEQUENCE</scope>
</reference>
<keyword evidence="3" id="KW-1185">Reference proteome</keyword>
<feature type="chain" id="PRO_5042208907" evidence="1">
    <location>
        <begin position="25"/>
        <end position="173"/>
    </location>
</feature>
<gene>
    <name evidence="2" type="ORF">CYCCA115_LOCUS12080</name>
</gene>
<comment type="caution">
    <text evidence="2">The sequence shown here is derived from an EMBL/GenBank/DDBJ whole genome shotgun (WGS) entry which is preliminary data.</text>
</comment>
<sequence length="173" mass="18320">MNASQQLAILVSTILFLQLGSSFGFRSSMSPATRMIPSTRSSKSAMYGVINEESDFPPEEGGYDSSIDWDSEWKKVVQSEGKLSTGESRPGQEFYKSEAEIAAIKAANKAAARASEAASSVTNKLPQLSSFSGDWKFWIGVLAIISVGLAVLSAPPQANILPGPSGTGGGYYI</sequence>
<keyword evidence="1" id="KW-0732">Signal</keyword>
<proteinExistence type="predicted"/>
<evidence type="ECO:0000256" key="1">
    <source>
        <dbReference type="SAM" id="SignalP"/>
    </source>
</evidence>
<accession>A0AAD2FQA7</accession>
<dbReference type="EMBL" id="CAKOGP040001758">
    <property type="protein sequence ID" value="CAJ1949410.1"/>
    <property type="molecule type" value="Genomic_DNA"/>
</dbReference>
<dbReference type="AlphaFoldDB" id="A0AAD2FQA7"/>
<organism evidence="2 3">
    <name type="scientific">Cylindrotheca closterium</name>
    <dbReference type="NCBI Taxonomy" id="2856"/>
    <lineage>
        <taxon>Eukaryota</taxon>
        <taxon>Sar</taxon>
        <taxon>Stramenopiles</taxon>
        <taxon>Ochrophyta</taxon>
        <taxon>Bacillariophyta</taxon>
        <taxon>Bacillariophyceae</taxon>
        <taxon>Bacillariophycidae</taxon>
        <taxon>Bacillariales</taxon>
        <taxon>Bacillariaceae</taxon>
        <taxon>Cylindrotheca</taxon>
    </lineage>
</organism>